<dbReference type="GO" id="GO:0000012">
    <property type="term" value="P:single strand break repair"/>
    <property type="evidence" value="ECO:0007669"/>
    <property type="project" value="InterPro"/>
</dbReference>
<dbReference type="SMART" id="SM00292">
    <property type="entry name" value="BRCT"/>
    <property type="match status" value="1"/>
</dbReference>
<evidence type="ECO:0000259" key="2">
    <source>
        <dbReference type="PROSITE" id="PS50172"/>
    </source>
</evidence>
<dbReference type="SUPFAM" id="SSF49785">
    <property type="entry name" value="Galactose-binding domain-like"/>
    <property type="match status" value="1"/>
</dbReference>
<feature type="region of interest" description="Disordered" evidence="1">
    <location>
        <begin position="252"/>
        <end position="333"/>
    </location>
</feature>
<accession>A0A9Q1E668</accession>
<feature type="region of interest" description="Disordered" evidence="1">
    <location>
        <begin position="386"/>
        <end position="457"/>
    </location>
</feature>
<dbReference type="InterPro" id="IPR008979">
    <property type="entry name" value="Galactose-bd-like_sf"/>
</dbReference>
<dbReference type="PANTHER" id="PTHR11370:SF5">
    <property type="entry name" value="DNA REPAIR PROTEIN XRCC1"/>
    <property type="match status" value="1"/>
</dbReference>
<dbReference type="InterPro" id="IPR002706">
    <property type="entry name" value="Xrcc1_N"/>
</dbReference>
<reference evidence="3" key="1">
    <citation type="journal article" date="2023" name="Science">
        <title>Genome structures resolve the early diversification of teleost fishes.</title>
        <authorList>
            <person name="Parey E."/>
            <person name="Louis A."/>
            <person name="Montfort J."/>
            <person name="Bouchez O."/>
            <person name="Roques C."/>
            <person name="Iampietro C."/>
            <person name="Lluch J."/>
            <person name="Castinel A."/>
            <person name="Donnadieu C."/>
            <person name="Desvignes T."/>
            <person name="Floi Bucao C."/>
            <person name="Jouanno E."/>
            <person name="Wen M."/>
            <person name="Mejri S."/>
            <person name="Dirks R."/>
            <person name="Jansen H."/>
            <person name="Henkel C."/>
            <person name="Chen W.J."/>
            <person name="Zahm M."/>
            <person name="Cabau C."/>
            <person name="Klopp C."/>
            <person name="Thompson A.W."/>
            <person name="Robinson-Rechavi M."/>
            <person name="Braasch I."/>
            <person name="Lecointre G."/>
            <person name="Bobe J."/>
            <person name="Postlethwait J.H."/>
            <person name="Berthelot C."/>
            <person name="Roest Crollius H."/>
            <person name="Guiguen Y."/>
        </authorList>
    </citation>
    <scope>NUCLEOTIDE SEQUENCE</scope>
    <source>
        <strain evidence="3">WJC10195</strain>
    </source>
</reference>
<sequence length="457" mass="50055">MPEIKLKHVVSCSSEDNTHKAENLLSSDTYRKWKAARSGEKQTSVIIQFEKEEQVHSIDIGNEGSAFIEVLVGHSTSVKDQDYEVLLVTSSFMSPTESRNGTNTNRVRLFGPNQLVKATAQEKWDRVKIVCSQPYSKTIAYGVAFVKFHSPPDNSDPPAATPPKLTKLGQFRVKEEAPSSSPSLQPGSLFFSRESSSSSSKPGLAPKVSPQSEKLSYAAAALHSGAAPSSAHTTSATPPSQAAVKRKFEFSKERLSAPAPPPSKKSSPLASPEPSDSTPKTKPRPAPAGTPSPSSAKASAQKTPEKRKEGQSKPEPKPKAKPKEAEPLRDKALALGARYRPDWAPDSTHLICAFANTPKYSQVKAAGGSIVRKEWVLDCYKRKQKISHKRYLMDGAESSSEGSDAEEEEESEEERDKGKGKAQKEERQATPKKLPMKKERVEEDEYGGYRHGRCRER</sequence>
<feature type="region of interest" description="Disordered" evidence="1">
    <location>
        <begin position="173"/>
        <end position="211"/>
    </location>
</feature>
<gene>
    <name evidence="3" type="ORF">SKAU_G00418860</name>
</gene>
<feature type="compositionally biased region" description="Low complexity" evidence="1">
    <location>
        <begin position="178"/>
        <end position="200"/>
    </location>
</feature>
<comment type="caution">
    <text evidence="3">The sequence shown here is derived from an EMBL/GenBank/DDBJ whole genome shotgun (WGS) entry which is preliminary data.</text>
</comment>
<evidence type="ECO:0000313" key="4">
    <source>
        <dbReference type="Proteomes" id="UP001152622"/>
    </source>
</evidence>
<dbReference type="Pfam" id="PF01834">
    <property type="entry name" value="XRCC1_N"/>
    <property type="match status" value="1"/>
</dbReference>
<feature type="compositionally biased region" description="Low complexity" evidence="1">
    <location>
        <begin position="291"/>
        <end position="300"/>
    </location>
</feature>
<dbReference type="SUPFAM" id="SSF52113">
    <property type="entry name" value="BRCT domain"/>
    <property type="match status" value="1"/>
</dbReference>
<dbReference type="Gene3D" id="3.40.50.10190">
    <property type="entry name" value="BRCT domain"/>
    <property type="match status" value="1"/>
</dbReference>
<dbReference type="PROSITE" id="PS50172">
    <property type="entry name" value="BRCT"/>
    <property type="match status" value="1"/>
</dbReference>
<dbReference type="InterPro" id="IPR001357">
    <property type="entry name" value="BRCT_dom"/>
</dbReference>
<dbReference type="Gene3D" id="2.60.120.260">
    <property type="entry name" value="Galactose-binding domain-like"/>
    <property type="match status" value="1"/>
</dbReference>
<dbReference type="GO" id="GO:0003684">
    <property type="term" value="F:damaged DNA binding"/>
    <property type="evidence" value="ECO:0007669"/>
    <property type="project" value="InterPro"/>
</dbReference>
<feature type="compositionally biased region" description="Acidic residues" evidence="1">
    <location>
        <begin position="403"/>
        <end position="413"/>
    </location>
</feature>
<dbReference type="OrthoDB" id="25840at2759"/>
<evidence type="ECO:0000256" key="1">
    <source>
        <dbReference type="SAM" id="MobiDB-lite"/>
    </source>
</evidence>
<dbReference type="FunFam" id="2.60.120.260:FF:000025">
    <property type="entry name" value="DNA repair protein XRCC1 isoform X1"/>
    <property type="match status" value="1"/>
</dbReference>
<dbReference type="GO" id="GO:0006284">
    <property type="term" value="P:base-excision repair"/>
    <property type="evidence" value="ECO:0007669"/>
    <property type="project" value="TreeGrafter"/>
</dbReference>
<dbReference type="Pfam" id="PF00533">
    <property type="entry name" value="BRCT"/>
    <property type="match status" value="1"/>
</dbReference>
<dbReference type="AlphaFoldDB" id="A0A9Q1E668"/>
<keyword evidence="4" id="KW-1185">Reference proteome</keyword>
<feature type="compositionally biased region" description="Basic and acidic residues" evidence="1">
    <location>
        <begin position="414"/>
        <end position="429"/>
    </location>
</feature>
<evidence type="ECO:0000313" key="3">
    <source>
        <dbReference type="EMBL" id="KAJ8332990.1"/>
    </source>
</evidence>
<proteinExistence type="predicted"/>
<name>A0A9Q1E668_SYNKA</name>
<dbReference type="PANTHER" id="PTHR11370">
    <property type="entry name" value="DNA-REPAIR PROTEIN XRCC1"/>
    <property type="match status" value="1"/>
</dbReference>
<feature type="compositionally biased region" description="Basic and acidic residues" evidence="1">
    <location>
        <begin position="303"/>
        <end position="332"/>
    </location>
</feature>
<protein>
    <recommendedName>
        <fullName evidence="2">BRCT domain-containing protein</fullName>
    </recommendedName>
</protein>
<dbReference type="InterPro" id="IPR036420">
    <property type="entry name" value="BRCT_dom_sf"/>
</dbReference>
<feature type="domain" description="BRCT" evidence="2">
    <location>
        <begin position="324"/>
        <end position="393"/>
    </location>
</feature>
<feature type="compositionally biased region" description="Low complexity" evidence="1">
    <location>
        <begin position="264"/>
        <end position="275"/>
    </location>
</feature>
<dbReference type="Proteomes" id="UP001152622">
    <property type="component" value="Chromosome 24"/>
</dbReference>
<organism evidence="3 4">
    <name type="scientific">Synaphobranchus kaupii</name>
    <name type="common">Kaup's arrowtooth eel</name>
    <dbReference type="NCBI Taxonomy" id="118154"/>
    <lineage>
        <taxon>Eukaryota</taxon>
        <taxon>Metazoa</taxon>
        <taxon>Chordata</taxon>
        <taxon>Craniata</taxon>
        <taxon>Vertebrata</taxon>
        <taxon>Euteleostomi</taxon>
        <taxon>Actinopterygii</taxon>
        <taxon>Neopterygii</taxon>
        <taxon>Teleostei</taxon>
        <taxon>Anguilliformes</taxon>
        <taxon>Synaphobranchidae</taxon>
        <taxon>Synaphobranchus</taxon>
    </lineage>
</organism>
<dbReference type="GO" id="GO:0005634">
    <property type="term" value="C:nucleus"/>
    <property type="evidence" value="ECO:0007669"/>
    <property type="project" value="InterPro"/>
</dbReference>
<dbReference type="EMBL" id="JAINUF010000024">
    <property type="protein sequence ID" value="KAJ8332990.1"/>
    <property type="molecule type" value="Genomic_DNA"/>
</dbReference>